<feature type="region of interest" description="Disordered" evidence="1">
    <location>
        <begin position="67"/>
        <end position="103"/>
    </location>
</feature>
<keyword evidence="3" id="KW-1185">Reference proteome</keyword>
<protein>
    <submittedName>
        <fullName evidence="2">Uncharacterized protein</fullName>
    </submittedName>
</protein>
<dbReference type="Proteomes" id="UP001500124">
    <property type="component" value="Unassembled WGS sequence"/>
</dbReference>
<evidence type="ECO:0000313" key="3">
    <source>
        <dbReference type="Proteomes" id="UP001500124"/>
    </source>
</evidence>
<evidence type="ECO:0000313" key="2">
    <source>
        <dbReference type="EMBL" id="GAA5059777.1"/>
    </source>
</evidence>
<dbReference type="EMBL" id="BAABKC010000049">
    <property type="protein sequence ID" value="GAA5059777.1"/>
    <property type="molecule type" value="Genomic_DNA"/>
</dbReference>
<comment type="caution">
    <text evidence="2">The sequence shown here is derived from an EMBL/GenBank/DDBJ whole genome shotgun (WGS) entry which is preliminary data.</text>
</comment>
<gene>
    <name evidence="2" type="ORF">GCM10023336_35870</name>
</gene>
<name>A0ABP9KJB7_9ACTN</name>
<accession>A0ABP9KJB7</accession>
<organism evidence="2 3">
    <name type="scientific">Streptomyces similanensis</name>
    <dbReference type="NCBI Taxonomy" id="1274988"/>
    <lineage>
        <taxon>Bacteria</taxon>
        <taxon>Bacillati</taxon>
        <taxon>Actinomycetota</taxon>
        <taxon>Actinomycetes</taxon>
        <taxon>Kitasatosporales</taxon>
        <taxon>Streptomycetaceae</taxon>
        <taxon>Streptomyces</taxon>
    </lineage>
</organism>
<reference evidence="3" key="1">
    <citation type="journal article" date="2019" name="Int. J. Syst. Evol. Microbiol.">
        <title>The Global Catalogue of Microorganisms (GCM) 10K type strain sequencing project: providing services to taxonomists for standard genome sequencing and annotation.</title>
        <authorList>
            <consortium name="The Broad Institute Genomics Platform"/>
            <consortium name="The Broad Institute Genome Sequencing Center for Infectious Disease"/>
            <person name="Wu L."/>
            <person name="Ma J."/>
        </authorList>
    </citation>
    <scope>NUCLEOTIDE SEQUENCE [LARGE SCALE GENOMIC DNA]</scope>
    <source>
        <strain evidence="3">JCM 18410</strain>
    </source>
</reference>
<evidence type="ECO:0000256" key="1">
    <source>
        <dbReference type="SAM" id="MobiDB-lite"/>
    </source>
</evidence>
<sequence>MCARVAVQQQHRGAVAAVAHPEPGAVSVTFRQLEAVEHAVSSRWYARARLRFPRGAGSMPVAASVRGPLTGGVRAPGRARPPYRRRRARPGPSGAARQAARSQRCAVRRGVRWGAAGVCAARTR</sequence>
<feature type="compositionally biased region" description="Low complexity" evidence="1">
    <location>
        <begin position="90"/>
        <end position="103"/>
    </location>
</feature>
<feature type="compositionally biased region" description="Low complexity" evidence="1">
    <location>
        <begin position="71"/>
        <end position="80"/>
    </location>
</feature>
<proteinExistence type="predicted"/>